<keyword evidence="2" id="KW-1185">Reference proteome</keyword>
<proteinExistence type="predicted"/>
<name>A0ABU0P9T7_9MICO</name>
<evidence type="ECO:0000313" key="1">
    <source>
        <dbReference type="EMBL" id="MDQ0644106.1"/>
    </source>
</evidence>
<comment type="caution">
    <text evidence="1">The sequence shown here is derived from an EMBL/GenBank/DDBJ whole genome shotgun (WGS) entry which is preliminary data.</text>
</comment>
<dbReference type="Proteomes" id="UP001239085">
    <property type="component" value="Unassembled WGS sequence"/>
</dbReference>
<protein>
    <submittedName>
        <fullName evidence="1">Uncharacterized protein</fullName>
    </submittedName>
</protein>
<gene>
    <name evidence="1" type="ORF">QFZ46_002266</name>
</gene>
<accession>A0ABU0P9T7</accession>
<sequence>MMLHPEHGDQDEAEDEADDLTAVLDQECPVLVSSIAASDTDSSNGRISSVIAIATTASTKAFRRSGANVVCSVTGSD</sequence>
<evidence type="ECO:0000313" key="2">
    <source>
        <dbReference type="Proteomes" id="UP001239085"/>
    </source>
</evidence>
<organism evidence="1 2">
    <name type="scientific">Microbacterium murale</name>
    <dbReference type="NCBI Taxonomy" id="1081040"/>
    <lineage>
        <taxon>Bacteria</taxon>
        <taxon>Bacillati</taxon>
        <taxon>Actinomycetota</taxon>
        <taxon>Actinomycetes</taxon>
        <taxon>Micrococcales</taxon>
        <taxon>Microbacteriaceae</taxon>
        <taxon>Microbacterium</taxon>
    </lineage>
</organism>
<reference evidence="1 2" key="1">
    <citation type="submission" date="2023-07" db="EMBL/GenBank/DDBJ databases">
        <title>Comparative genomics of wheat-associated soil bacteria to identify genetic determinants of phenazine resistance.</title>
        <authorList>
            <person name="Mouncey N."/>
        </authorList>
    </citation>
    <scope>NUCLEOTIDE SEQUENCE [LARGE SCALE GENOMIC DNA]</scope>
    <source>
        <strain evidence="1 2">W2I7</strain>
    </source>
</reference>
<dbReference type="EMBL" id="JAUSXK010000001">
    <property type="protein sequence ID" value="MDQ0644106.1"/>
    <property type="molecule type" value="Genomic_DNA"/>
</dbReference>